<dbReference type="AlphaFoldDB" id="A0ABD3XSH5"/>
<gene>
    <name evidence="2" type="ORF">ACJMK2_001523</name>
</gene>
<sequence>EEDYYLAPCMLRQATPKGVIYPKSDPENEATSVLCFVCKGKFLPTPIFHRLVGACLTRWPIAKKRSENQIYCGCCVFCLDHHHRLTLHFFGHVIFARAFGRGVTDKSQSSKLCTIARNFIFENLHKITKSLGQSLQFEMYMQCPNCDADSTEGLFAVPLLQKHEKVVCDSHDDIHTLVSQHLLRFWFEDGEQTVMGGIEKGKESSVSEQGEGVSVDRESSSSIKNG</sequence>
<dbReference type="Proteomes" id="UP001634394">
    <property type="component" value="Unassembled WGS sequence"/>
</dbReference>
<accession>A0ABD3XSH5</accession>
<proteinExistence type="predicted"/>
<evidence type="ECO:0000256" key="1">
    <source>
        <dbReference type="SAM" id="MobiDB-lite"/>
    </source>
</evidence>
<evidence type="ECO:0000313" key="2">
    <source>
        <dbReference type="EMBL" id="KAL3889172.1"/>
    </source>
</evidence>
<name>A0ABD3XSH5_SINWO</name>
<dbReference type="EMBL" id="JBJQND010000001">
    <property type="protein sequence ID" value="KAL3889172.1"/>
    <property type="molecule type" value="Genomic_DNA"/>
</dbReference>
<feature type="non-terminal residue" evidence="2">
    <location>
        <position position="1"/>
    </location>
</feature>
<feature type="non-terminal residue" evidence="2">
    <location>
        <position position="226"/>
    </location>
</feature>
<feature type="region of interest" description="Disordered" evidence="1">
    <location>
        <begin position="198"/>
        <end position="226"/>
    </location>
</feature>
<protein>
    <submittedName>
        <fullName evidence="2">Uncharacterized protein</fullName>
    </submittedName>
</protein>
<reference evidence="2 3" key="1">
    <citation type="submission" date="2024-11" db="EMBL/GenBank/DDBJ databases">
        <title>Chromosome-level genome assembly of the freshwater bivalve Anodonta woodiana.</title>
        <authorList>
            <person name="Chen X."/>
        </authorList>
    </citation>
    <scope>NUCLEOTIDE SEQUENCE [LARGE SCALE GENOMIC DNA]</scope>
    <source>
        <strain evidence="2">MN2024</strain>
        <tissue evidence="2">Gills</tissue>
    </source>
</reference>
<keyword evidence="3" id="KW-1185">Reference proteome</keyword>
<comment type="caution">
    <text evidence="2">The sequence shown here is derived from an EMBL/GenBank/DDBJ whole genome shotgun (WGS) entry which is preliminary data.</text>
</comment>
<organism evidence="2 3">
    <name type="scientific">Sinanodonta woodiana</name>
    <name type="common">Chinese pond mussel</name>
    <name type="synonym">Anodonta woodiana</name>
    <dbReference type="NCBI Taxonomy" id="1069815"/>
    <lineage>
        <taxon>Eukaryota</taxon>
        <taxon>Metazoa</taxon>
        <taxon>Spiralia</taxon>
        <taxon>Lophotrochozoa</taxon>
        <taxon>Mollusca</taxon>
        <taxon>Bivalvia</taxon>
        <taxon>Autobranchia</taxon>
        <taxon>Heteroconchia</taxon>
        <taxon>Palaeoheterodonta</taxon>
        <taxon>Unionida</taxon>
        <taxon>Unionoidea</taxon>
        <taxon>Unionidae</taxon>
        <taxon>Unioninae</taxon>
        <taxon>Sinanodonta</taxon>
    </lineage>
</organism>
<evidence type="ECO:0000313" key="3">
    <source>
        <dbReference type="Proteomes" id="UP001634394"/>
    </source>
</evidence>